<protein>
    <submittedName>
        <fullName evidence="2">Uncharacterized protein</fullName>
    </submittedName>
</protein>
<proteinExistence type="predicted"/>
<evidence type="ECO:0000256" key="1">
    <source>
        <dbReference type="SAM" id="MobiDB-lite"/>
    </source>
</evidence>
<dbReference type="Proteomes" id="UP000235388">
    <property type="component" value="Unassembled WGS sequence"/>
</dbReference>
<gene>
    <name evidence="2" type="ORF">PCANC_02376</name>
</gene>
<dbReference type="AlphaFoldDB" id="A0A2N5VZG6"/>
<name>A0A2N5VZG6_9BASI</name>
<evidence type="ECO:0000313" key="2">
    <source>
        <dbReference type="EMBL" id="PLW55322.1"/>
    </source>
</evidence>
<dbReference type="EMBL" id="PGCJ01000033">
    <property type="protein sequence ID" value="PLW55322.1"/>
    <property type="molecule type" value="Genomic_DNA"/>
</dbReference>
<dbReference type="STRING" id="200324.A0A2N5VZG6"/>
<comment type="caution">
    <text evidence="2">The sequence shown here is derived from an EMBL/GenBank/DDBJ whole genome shotgun (WGS) entry which is preliminary data.</text>
</comment>
<dbReference type="OrthoDB" id="95475at2759"/>
<accession>A0A2N5VZG6</accession>
<evidence type="ECO:0000313" key="3">
    <source>
        <dbReference type="Proteomes" id="UP000235388"/>
    </source>
</evidence>
<sequence length="117" mass="13315">MFDVYDASSPLFKEVERQPPSPGHSSNNDLSFIFLPDLPPLPPSPTPSPPSVHTSTRQRRPPERLGHWAKRAAVEPTINTLKTWCQLLKSPNKHHWLKEADEEFVSLLGMQTWKLVP</sequence>
<keyword evidence="3" id="KW-1185">Reference proteome</keyword>
<feature type="region of interest" description="Disordered" evidence="1">
    <location>
        <begin position="1"/>
        <end position="65"/>
    </location>
</feature>
<reference evidence="2 3" key="1">
    <citation type="submission" date="2017-11" db="EMBL/GenBank/DDBJ databases">
        <title>De novo assembly and phasing of dikaryotic genomes from two isolates of Puccinia coronata f. sp. avenae, the causal agent of oat crown rust.</title>
        <authorList>
            <person name="Miller M.E."/>
            <person name="Zhang Y."/>
            <person name="Omidvar V."/>
            <person name="Sperschneider J."/>
            <person name="Schwessinger B."/>
            <person name="Raley C."/>
            <person name="Palmer J.M."/>
            <person name="Garnica D."/>
            <person name="Upadhyaya N."/>
            <person name="Rathjen J."/>
            <person name="Taylor J.M."/>
            <person name="Park R.F."/>
            <person name="Dodds P.N."/>
            <person name="Hirsch C.D."/>
            <person name="Kianian S.F."/>
            <person name="Figueroa M."/>
        </authorList>
    </citation>
    <scope>NUCLEOTIDE SEQUENCE [LARGE SCALE GENOMIC DNA]</scope>
    <source>
        <strain evidence="2">12NC29</strain>
    </source>
</reference>
<organism evidence="2 3">
    <name type="scientific">Puccinia coronata f. sp. avenae</name>
    <dbReference type="NCBI Taxonomy" id="200324"/>
    <lineage>
        <taxon>Eukaryota</taxon>
        <taxon>Fungi</taxon>
        <taxon>Dikarya</taxon>
        <taxon>Basidiomycota</taxon>
        <taxon>Pucciniomycotina</taxon>
        <taxon>Pucciniomycetes</taxon>
        <taxon>Pucciniales</taxon>
        <taxon>Pucciniaceae</taxon>
        <taxon>Puccinia</taxon>
    </lineage>
</organism>
<feature type="compositionally biased region" description="Pro residues" evidence="1">
    <location>
        <begin position="37"/>
        <end position="50"/>
    </location>
</feature>